<reference evidence="2" key="1">
    <citation type="submission" date="2016-11" db="UniProtKB">
        <authorList>
            <consortium name="WormBaseParasite"/>
        </authorList>
    </citation>
    <scope>IDENTIFICATION</scope>
</reference>
<evidence type="ECO:0000313" key="2">
    <source>
        <dbReference type="WBParaSite" id="Hba_14519"/>
    </source>
</evidence>
<accession>A0A1I7XAY3</accession>
<organism evidence="1 2">
    <name type="scientific">Heterorhabditis bacteriophora</name>
    <name type="common">Entomopathogenic nematode worm</name>
    <dbReference type="NCBI Taxonomy" id="37862"/>
    <lineage>
        <taxon>Eukaryota</taxon>
        <taxon>Metazoa</taxon>
        <taxon>Ecdysozoa</taxon>
        <taxon>Nematoda</taxon>
        <taxon>Chromadorea</taxon>
        <taxon>Rhabditida</taxon>
        <taxon>Rhabditina</taxon>
        <taxon>Rhabditomorpha</taxon>
        <taxon>Strongyloidea</taxon>
        <taxon>Heterorhabditidae</taxon>
        <taxon>Heterorhabditis</taxon>
    </lineage>
</organism>
<dbReference type="WBParaSite" id="Hba_14519">
    <property type="protein sequence ID" value="Hba_14519"/>
    <property type="gene ID" value="Hba_14519"/>
</dbReference>
<proteinExistence type="predicted"/>
<sequence length="65" mass="7348">MNKLLLFRCCFCNSGFTSCSISWEECYDAGSPLIAGLSETSRRDLRMRLEAGVEFRVDISETTCQ</sequence>
<dbReference type="AlphaFoldDB" id="A0A1I7XAY3"/>
<keyword evidence="1" id="KW-1185">Reference proteome</keyword>
<name>A0A1I7XAY3_HETBA</name>
<evidence type="ECO:0000313" key="1">
    <source>
        <dbReference type="Proteomes" id="UP000095283"/>
    </source>
</evidence>
<protein>
    <submittedName>
        <fullName evidence="2">Secreted protein</fullName>
    </submittedName>
</protein>
<dbReference type="Proteomes" id="UP000095283">
    <property type="component" value="Unplaced"/>
</dbReference>
<dbReference type="PROSITE" id="PS51257">
    <property type="entry name" value="PROKAR_LIPOPROTEIN"/>
    <property type="match status" value="1"/>
</dbReference>